<protein>
    <submittedName>
        <fullName evidence="2">Uncharacterized protein</fullName>
    </submittedName>
</protein>
<comment type="caution">
    <text evidence="2">The sequence shown here is derived from an EMBL/GenBank/DDBJ whole genome shotgun (WGS) entry which is preliminary data.</text>
</comment>
<dbReference type="AlphaFoldDB" id="A0A2P5DYQ4"/>
<keyword evidence="3" id="KW-1185">Reference proteome</keyword>
<evidence type="ECO:0000313" key="3">
    <source>
        <dbReference type="Proteomes" id="UP000237105"/>
    </source>
</evidence>
<gene>
    <name evidence="2" type="ORF">PanWU01x14_020410</name>
</gene>
<reference evidence="3" key="1">
    <citation type="submission" date="2016-06" db="EMBL/GenBank/DDBJ databases">
        <title>Parallel loss of symbiosis genes in relatives of nitrogen-fixing non-legume Parasponia.</title>
        <authorList>
            <person name="Van Velzen R."/>
            <person name="Holmer R."/>
            <person name="Bu F."/>
            <person name="Rutten L."/>
            <person name="Van Zeijl A."/>
            <person name="Liu W."/>
            <person name="Santuari L."/>
            <person name="Cao Q."/>
            <person name="Sharma T."/>
            <person name="Shen D."/>
            <person name="Roswanjaya Y."/>
            <person name="Wardhani T."/>
            <person name="Kalhor M.S."/>
            <person name="Jansen J."/>
            <person name="Van den Hoogen J."/>
            <person name="Gungor B."/>
            <person name="Hartog M."/>
            <person name="Hontelez J."/>
            <person name="Verver J."/>
            <person name="Yang W.-C."/>
            <person name="Schijlen E."/>
            <person name="Repin R."/>
            <person name="Schilthuizen M."/>
            <person name="Schranz E."/>
            <person name="Heidstra R."/>
            <person name="Miyata K."/>
            <person name="Fedorova E."/>
            <person name="Kohlen W."/>
            <person name="Bisseling T."/>
            <person name="Smit S."/>
            <person name="Geurts R."/>
        </authorList>
    </citation>
    <scope>NUCLEOTIDE SEQUENCE [LARGE SCALE GENOMIC DNA]</scope>
    <source>
        <strain evidence="3">cv. WU1-14</strain>
    </source>
</reference>
<sequence>MDLGHPVSTTTLKDNSNSYPINMIINQDIALSCLIMKPGSIKMDSPVKKLRKWKRVAKVRPVKSENKQKMCPSPFKHTRRSAPANSISDSAKQKLVIDSNVVPLETKRSRCTDVVSSTADRNASASPGYQN</sequence>
<feature type="compositionally biased region" description="Polar residues" evidence="1">
    <location>
        <begin position="114"/>
        <end position="131"/>
    </location>
</feature>
<evidence type="ECO:0000256" key="1">
    <source>
        <dbReference type="SAM" id="MobiDB-lite"/>
    </source>
</evidence>
<organism evidence="2 3">
    <name type="scientific">Parasponia andersonii</name>
    <name type="common">Sponia andersonii</name>
    <dbReference type="NCBI Taxonomy" id="3476"/>
    <lineage>
        <taxon>Eukaryota</taxon>
        <taxon>Viridiplantae</taxon>
        <taxon>Streptophyta</taxon>
        <taxon>Embryophyta</taxon>
        <taxon>Tracheophyta</taxon>
        <taxon>Spermatophyta</taxon>
        <taxon>Magnoliopsida</taxon>
        <taxon>eudicotyledons</taxon>
        <taxon>Gunneridae</taxon>
        <taxon>Pentapetalae</taxon>
        <taxon>rosids</taxon>
        <taxon>fabids</taxon>
        <taxon>Rosales</taxon>
        <taxon>Cannabaceae</taxon>
        <taxon>Parasponia</taxon>
    </lineage>
</organism>
<proteinExistence type="predicted"/>
<feature type="region of interest" description="Disordered" evidence="1">
    <location>
        <begin position="58"/>
        <end position="91"/>
    </location>
</feature>
<accession>A0A2P5DYQ4</accession>
<dbReference type="EMBL" id="JXTB01000009">
    <property type="protein sequence ID" value="PON78403.1"/>
    <property type="molecule type" value="Genomic_DNA"/>
</dbReference>
<feature type="region of interest" description="Disordered" evidence="1">
    <location>
        <begin position="108"/>
        <end position="131"/>
    </location>
</feature>
<feature type="non-terminal residue" evidence="2">
    <location>
        <position position="131"/>
    </location>
</feature>
<dbReference type="Proteomes" id="UP000237105">
    <property type="component" value="Unassembled WGS sequence"/>
</dbReference>
<evidence type="ECO:0000313" key="2">
    <source>
        <dbReference type="EMBL" id="PON78403.1"/>
    </source>
</evidence>
<name>A0A2P5DYQ4_PARAD</name>